<evidence type="ECO:0000256" key="1">
    <source>
        <dbReference type="ARBA" id="ARBA00022741"/>
    </source>
</evidence>
<sequence length="201" mass="22047">MTAIIGLTGGIATGKSTVARLFAEAGCYVIDADQIARQAVRPKSSGLRQIVNEFGLKILTNTGELDRSKLGNLVFNDSNQMTKLNAIVQPIIRDLIKQAVAKAKLVQPRAIILDAPLLLEQHYESMVDVIVVVTVPENVQRDRLMVRNHLNGAQARARIASQMPLADKEKLADFVISNTGTIEATKQHVIELLDHLSDFSR</sequence>
<comment type="pathway">
    <text evidence="3">Cofactor biosynthesis; coenzyme A biosynthesis; CoA from (R)-pantothenate: step 5/5.</text>
</comment>
<dbReference type="HAMAP" id="MF_00376">
    <property type="entry name" value="Dephospho_CoA_kinase"/>
    <property type="match status" value="1"/>
</dbReference>
<proteinExistence type="inferred from homology"/>
<keyword evidence="3" id="KW-0963">Cytoplasm</keyword>
<dbReference type="Pfam" id="PF01121">
    <property type="entry name" value="CoaE"/>
    <property type="match status" value="1"/>
</dbReference>
<organism evidence="5 6">
    <name type="scientific">Furfurilactobacillus curtus</name>
    <dbReference type="NCBI Taxonomy" id="1746200"/>
    <lineage>
        <taxon>Bacteria</taxon>
        <taxon>Bacillati</taxon>
        <taxon>Bacillota</taxon>
        <taxon>Bacilli</taxon>
        <taxon>Lactobacillales</taxon>
        <taxon>Lactobacillaceae</taxon>
        <taxon>Furfurilactobacillus</taxon>
    </lineage>
</organism>
<keyword evidence="3" id="KW-0173">Coenzyme A biosynthesis</keyword>
<name>A0ABQ5JLG4_9LACO</name>
<dbReference type="PANTHER" id="PTHR10695">
    <property type="entry name" value="DEPHOSPHO-COA KINASE-RELATED"/>
    <property type="match status" value="1"/>
</dbReference>
<keyword evidence="2 3" id="KW-0067">ATP-binding</keyword>
<gene>
    <name evidence="3 5" type="primary">coaE</name>
    <name evidence="5" type="ORF">JCM31185_02590</name>
</gene>
<dbReference type="PROSITE" id="PS51219">
    <property type="entry name" value="DPCK"/>
    <property type="match status" value="1"/>
</dbReference>
<accession>A0ABQ5JLG4</accession>
<feature type="binding site" evidence="3">
    <location>
        <begin position="12"/>
        <end position="17"/>
    </location>
    <ligand>
        <name>ATP</name>
        <dbReference type="ChEBI" id="CHEBI:30616"/>
    </ligand>
</feature>
<keyword evidence="3" id="KW-0808">Transferase</keyword>
<dbReference type="EMBL" id="BQXO01000001">
    <property type="protein sequence ID" value="GKT04970.1"/>
    <property type="molecule type" value="Genomic_DNA"/>
</dbReference>
<reference evidence="5 6" key="1">
    <citation type="submission" date="2022-03" db="EMBL/GenBank/DDBJ databases">
        <title>Draft genome sequence of Furfurilactobacillus curtus JCM 31185.</title>
        <authorList>
            <person name="Suzuki S."/>
            <person name="Endo A."/>
            <person name="Kajikawa A."/>
        </authorList>
    </citation>
    <scope>NUCLEOTIDE SEQUENCE [LARGE SCALE GENOMIC DNA]</scope>
    <source>
        <strain evidence="5 6">JCM 31185</strain>
    </source>
</reference>
<evidence type="ECO:0000256" key="2">
    <source>
        <dbReference type="ARBA" id="ARBA00022840"/>
    </source>
</evidence>
<evidence type="ECO:0000313" key="5">
    <source>
        <dbReference type="EMBL" id="GKT04970.1"/>
    </source>
</evidence>
<keyword evidence="3 5" id="KW-0418">Kinase</keyword>
<protein>
    <recommendedName>
        <fullName evidence="3 4">Dephospho-CoA kinase</fullName>
        <ecNumber evidence="3 4">2.7.1.24</ecNumber>
    </recommendedName>
    <alternativeName>
        <fullName evidence="3">Dephosphocoenzyme A kinase</fullName>
    </alternativeName>
</protein>
<comment type="caution">
    <text evidence="5">The sequence shown here is derived from an EMBL/GenBank/DDBJ whole genome shotgun (WGS) entry which is preliminary data.</text>
</comment>
<keyword evidence="1 3" id="KW-0547">Nucleotide-binding</keyword>
<dbReference type="Gene3D" id="3.40.50.300">
    <property type="entry name" value="P-loop containing nucleotide triphosphate hydrolases"/>
    <property type="match status" value="1"/>
</dbReference>
<dbReference type="InterPro" id="IPR027417">
    <property type="entry name" value="P-loop_NTPase"/>
</dbReference>
<dbReference type="SUPFAM" id="SSF52540">
    <property type="entry name" value="P-loop containing nucleoside triphosphate hydrolases"/>
    <property type="match status" value="1"/>
</dbReference>
<dbReference type="EC" id="2.7.1.24" evidence="3 4"/>
<evidence type="ECO:0000256" key="3">
    <source>
        <dbReference type="HAMAP-Rule" id="MF_00376"/>
    </source>
</evidence>
<comment type="function">
    <text evidence="3">Catalyzes the phosphorylation of the 3'-hydroxyl group of dephosphocoenzyme A to form coenzyme A.</text>
</comment>
<dbReference type="RefSeq" id="WP_407882237.1">
    <property type="nucleotide sequence ID" value="NZ_BQXO01000001.1"/>
</dbReference>
<dbReference type="NCBIfam" id="TIGR00152">
    <property type="entry name" value="dephospho-CoA kinase"/>
    <property type="match status" value="1"/>
</dbReference>
<evidence type="ECO:0000256" key="4">
    <source>
        <dbReference type="NCBIfam" id="TIGR00152"/>
    </source>
</evidence>
<dbReference type="GO" id="GO:0016301">
    <property type="term" value="F:kinase activity"/>
    <property type="evidence" value="ECO:0007669"/>
    <property type="project" value="UniProtKB-KW"/>
</dbReference>
<comment type="subcellular location">
    <subcellularLocation>
        <location evidence="3">Cytoplasm</location>
    </subcellularLocation>
</comment>
<keyword evidence="6" id="KW-1185">Reference proteome</keyword>
<dbReference type="InterPro" id="IPR001977">
    <property type="entry name" value="Depp_CoAkinase"/>
</dbReference>
<comment type="similarity">
    <text evidence="3">Belongs to the CoaE family.</text>
</comment>
<evidence type="ECO:0000313" key="6">
    <source>
        <dbReference type="Proteomes" id="UP001628078"/>
    </source>
</evidence>
<dbReference type="CDD" id="cd02022">
    <property type="entry name" value="DPCK"/>
    <property type="match status" value="1"/>
</dbReference>
<comment type="catalytic activity">
    <reaction evidence="3">
        <text>3'-dephospho-CoA + ATP = ADP + CoA + H(+)</text>
        <dbReference type="Rhea" id="RHEA:18245"/>
        <dbReference type="ChEBI" id="CHEBI:15378"/>
        <dbReference type="ChEBI" id="CHEBI:30616"/>
        <dbReference type="ChEBI" id="CHEBI:57287"/>
        <dbReference type="ChEBI" id="CHEBI:57328"/>
        <dbReference type="ChEBI" id="CHEBI:456216"/>
        <dbReference type="EC" id="2.7.1.24"/>
    </reaction>
</comment>
<dbReference type="Proteomes" id="UP001628078">
    <property type="component" value="Unassembled WGS sequence"/>
</dbReference>
<dbReference type="PANTHER" id="PTHR10695:SF46">
    <property type="entry name" value="BIFUNCTIONAL COENZYME A SYNTHASE-RELATED"/>
    <property type="match status" value="1"/>
</dbReference>